<keyword evidence="2" id="KW-1185">Reference proteome</keyword>
<reference evidence="1" key="1">
    <citation type="submission" date="2022-11" db="EMBL/GenBank/DDBJ databases">
        <authorList>
            <person name="Petersen C."/>
        </authorList>
    </citation>
    <scope>NUCLEOTIDE SEQUENCE</scope>
    <source>
        <strain evidence="1">IBT 30761</strain>
    </source>
</reference>
<dbReference type="RefSeq" id="XP_056479551.1">
    <property type="nucleotide sequence ID" value="XM_056614510.1"/>
</dbReference>
<name>A0A9W9KMZ3_9EURO</name>
<dbReference type="GeneID" id="81353489"/>
<accession>A0A9W9KMZ3</accession>
<evidence type="ECO:0000313" key="2">
    <source>
        <dbReference type="Proteomes" id="UP001149074"/>
    </source>
</evidence>
<comment type="caution">
    <text evidence="1">The sequence shown here is derived from an EMBL/GenBank/DDBJ whole genome shotgun (WGS) entry which is preliminary data.</text>
</comment>
<dbReference type="Proteomes" id="UP001149074">
    <property type="component" value="Unassembled WGS sequence"/>
</dbReference>
<dbReference type="AlphaFoldDB" id="A0A9W9KMZ3"/>
<protein>
    <submittedName>
        <fullName evidence="1">Uncharacterized protein</fullName>
    </submittedName>
</protein>
<gene>
    <name evidence="1" type="ORF">N7532_002016</name>
</gene>
<sequence>MALISNSTGGNPHQTSWRIRKLPEWHLVCNDILARFFKDQSRHTGGWPWGFVIYRTSFTATSDQDWDAAIKKLDRYSYSSIASSEALEDFRPQFDIPKFVREGYRNLIVQDPDLEGASVATIRKRHKQWVEARGYDFNLGTPRFDYCIILGDRAIRSILASSEPPPERGSKSGLVGYVTIIDCDFDANDPENDCSEHYDGSVRLLLQDILCFSLHCDGLDSGEQQWGEWGLARPGNVMYTDGHCSTVEKQDVFLCPSGYDCYWRGCYPQFATTKTVTESEYKERQTLP</sequence>
<reference evidence="1" key="2">
    <citation type="journal article" date="2023" name="IMA Fungus">
        <title>Comparative genomic study of the Penicillium genus elucidates a diverse pangenome and 15 lateral gene transfer events.</title>
        <authorList>
            <person name="Petersen C."/>
            <person name="Sorensen T."/>
            <person name="Nielsen M.R."/>
            <person name="Sondergaard T.E."/>
            <person name="Sorensen J.L."/>
            <person name="Fitzpatrick D.A."/>
            <person name="Frisvad J.C."/>
            <person name="Nielsen K.L."/>
        </authorList>
    </citation>
    <scope>NUCLEOTIDE SEQUENCE</scope>
    <source>
        <strain evidence="1">IBT 30761</strain>
    </source>
</reference>
<dbReference type="OrthoDB" id="6499973at2759"/>
<proteinExistence type="predicted"/>
<organism evidence="1 2">
    <name type="scientific">Penicillium argentinense</name>
    <dbReference type="NCBI Taxonomy" id="1131581"/>
    <lineage>
        <taxon>Eukaryota</taxon>
        <taxon>Fungi</taxon>
        <taxon>Dikarya</taxon>
        <taxon>Ascomycota</taxon>
        <taxon>Pezizomycotina</taxon>
        <taxon>Eurotiomycetes</taxon>
        <taxon>Eurotiomycetidae</taxon>
        <taxon>Eurotiales</taxon>
        <taxon>Aspergillaceae</taxon>
        <taxon>Penicillium</taxon>
    </lineage>
</organism>
<dbReference type="EMBL" id="JAPQKI010000002">
    <property type="protein sequence ID" value="KAJ5111481.1"/>
    <property type="molecule type" value="Genomic_DNA"/>
</dbReference>
<evidence type="ECO:0000313" key="1">
    <source>
        <dbReference type="EMBL" id="KAJ5111481.1"/>
    </source>
</evidence>